<dbReference type="InterPro" id="IPR005084">
    <property type="entry name" value="CBM6"/>
</dbReference>
<dbReference type="RefSeq" id="WP_121160085.1">
    <property type="nucleotide sequence ID" value="NZ_RBKT01000001.1"/>
</dbReference>
<evidence type="ECO:0000259" key="6">
    <source>
        <dbReference type="PROSITE" id="PS51175"/>
    </source>
</evidence>
<dbReference type="Pfam" id="PF06283">
    <property type="entry name" value="ThuA"/>
    <property type="match status" value="1"/>
</dbReference>
<dbReference type="EMBL" id="RBKT01000001">
    <property type="protein sequence ID" value="RKR92021.1"/>
    <property type="molecule type" value="Genomic_DNA"/>
</dbReference>
<dbReference type="SUPFAM" id="SSF49299">
    <property type="entry name" value="PKD domain"/>
    <property type="match status" value="1"/>
</dbReference>
<evidence type="ECO:0000256" key="1">
    <source>
        <dbReference type="ARBA" id="ARBA00022729"/>
    </source>
</evidence>
<name>A0A495JT54_9ACTN</name>
<dbReference type="GO" id="GO:0005975">
    <property type="term" value="P:carbohydrate metabolic process"/>
    <property type="evidence" value="ECO:0007669"/>
    <property type="project" value="UniProtKB-ARBA"/>
</dbReference>
<proteinExistence type="predicted"/>
<dbReference type="Gene3D" id="3.40.50.880">
    <property type="match status" value="1"/>
</dbReference>
<dbReference type="PANTHER" id="PTHR40469:SF2">
    <property type="entry name" value="GALACTOSE-BINDING DOMAIN-LIKE SUPERFAMILY PROTEIN"/>
    <property type="match status" value="1"/>
</dbReference>
<dbReference type="InterPro" id="IPR029010">
    <property type="entry name" value="ThuA-like"/>
</dbReference>
<dbReference type="InterPro" id="IPR029062">
    <property type="entry name" value="Class_I_gatase-like"/>
</dbReference>
<organism evidence="7 8">
    <name type="scientific">Micromonospora pisi</name>
    <dbReference type="NCBI Taxonomy" id="589240"/>
    <lineage>
        <taxon>Bacteria</taxon>
        <taxon>Bacillati</taxon>
        <taxon>Actinomycetota</taxon>
        <taxon>Actinomycetes</taxon>
        <taxon>Micromonosporales</taxon>
        <taxon>Micromonosporaceae</taxon>
        <taxon>Micromonospora</taxon>
    </lineage>
</organism>
<dbReference type="Pfam" id="PF06439">
    <property type="entry name" value="3keto-disac_hyd"/>
    <property type="match status" value="1"/>
</dbReference>
<dbReference type="PANTHER" id="PTHR40469">
    <property type="entry name" value="SECRETED GLYCOSYL HYDROLASE"/>
    <property type="match status" value="1"/>
</dbReference>
<feature type="signal peptide" evidence="3">
    <location>
        <begin position="1"/>
        <end position="23"/>
    </location>
</feature>
<dbReference type="CDD" id="cd00146">
    <property type="entry name" value="PKD"/>
    <property type="match status" value="1"/>
</dbReference>
<dbReference type="Pfam" id="PF03422">
    <property type="entry name" value="CBM_6"/>
    <property type="match status" value="1"/>
</dbReference>
<dbReference type="InterPro" id="IPR011042">
    <property type="entry name" value="6-blade_b-propeller_TolB-like"/>
</dbReference>
<dbReference type="InterPro" id="IPR058094">
    <property type="entry name" value="Ig-like_OmpL47-like"/>
</dbReference>
<feature type="domain" description="CBM6" evidence="6">
    <location>
        <begin position="677"/>
        <end position="802"/>
    </location>
</feature>
<dbReference type="SUPFAM" id="SSF49785">
    <property type="entry name" value="Galactose-binding domain-like"/>
    <property type="match status" value="3"/>
</dbReference>
<evidence type="ECO:0000313" key="8">
    <source>
        <dbReference type="Proteomes" id="UP000277671"/>
    </source>
</evidence>
<dbReference type="InterPro" id="IPR012938">
    <property type="entry name" value="Glc/Sorbosone_DH"/>
</dbReference>
<evidence type="ECO:0000256" key="2">
    <source>
        <dbReference type="SAM" id="MobiDB-lite"/>
    </source>
</evidence>
<dbReference type="GO" id="GO:0016787">
    <property type="term" value="F:hydrolase activity"/>
    <property type="evidence" value="ECO:0007669"/>
    <property type="project" value="InterPro"/>
</dbReference>
<dbReference type="SMART" id="SM00606">
    <property type="entry name" value="CBD_IV"/>
    <property type="match status" value="1"/>
</dbReference>
<sequence length="1874" mass="198465">MRRRLIASAASAALVLTSLVAIAAPAAAAPTAQAEPILQEVTLAKGPAAMGEPMALTVLPDRTVLHTSRDGRIFATDTLGNTILAATLPVYNHDEDGLQGIAADPDFATNRWIYVYYAPVLAATPAGDAPANGTDADFARWQGHNQLSRFTVRTDGTVDLASEKKLLQVTVDRGMCCHVGGDLDFDAQGNLYLTTGDDTQPWSSAGYTPIDERDGFNWAFDAQRSSGNTNDLRGKLLRIHPEDDGSYTVPAGNLFAPGTEKTRPEIYAMGFRNPFRMSVDKATGVVYVGTYAADAEVADPNRGDGGHQEFERITGPGNFGWPYCQGYNSPYNDFDFATFTSGPKFDCAAPVNHSPHNTGLTELPPAQPAWIAYDGGLDSPLGNGGGPMAGPVYHFDPALDSPTKLPASFDNKFFAGEFTQDWIKTITADGDGSAGTISDFPWTHKHIMDLAMGPEGALYVLDYGAGWFNGDENSALYRIETAPNGNRAPTAVATADRTSGPGPLTVTFGSAGSSDPEGDALSYSWSFGDGATSTSANPSHTYAANGTYPAKLTVQDPAGNFGSATVTITVGNTVPTVTISGPPAGSGFAFGDPVPYQVTVTDPEDGTIDCTKVVVNFVLGHDEHGHPMTSATGCTGVLQTTANSEHGPSDNLFGVIDAAYTDGSGLVGHAQVVLQPRHRQAEHFANSSGNLAVYQSPASEGGYVGAIDNGEWISFDPYHLVGVTGFSARVSSANAGGTLAFRTGSATGPVVGSITVPGTGGWDNFVTVNGTISGASGSGPLFLTFAGAPDQALFNVDSFTFTGGGTASSDLARYRPVTVSSTYEDYRVGSLAVDGDATTRWSSEYADPQWIRVDLGAAHELARVRLSWETAYATGYEIQTSLDGDNWTTVHSTTNGNGGVDDIEISGTGRYVRMYGTARATGWGYSLFDFNVYGPSEEENPPETYQVMVFSKTAGYRHESVEAGISAIEQLGRENGFRVDSTEDATSFTSANLAQYEAVVFLSTTGDALNNEQQAAFEAYIRGGGGFAGVHAAADTEYDWPWYGGLVGAWFDSHPATQPATVRFEDRANPSTAHFAPSWTHTDEWYNYRTNPRANVKVLATVDESTYSGGGMGADHPITWCQEYDGGRAWYTGMGHTTQSFGEENYLRMLLGGIRLAADQADADCRPETGYTALFDGTQPTFEQWRQAGPGGFTLDNGTLTSFGGMGLLWYPARTYSNYSLKVDWMMPGDDNGGVFIGFPDPQGDPWKPVSDGHEIQIDATDADPTRTTGSVYSLKAPDTALREANLNPPGEWNTYDIRVHGQQVEVYLNGVKLTDYTSSRNIAEGFFGVQNDGAGMDISYRNIRIRTDGIPTGEDLARDRLVTASSVEPDSSHLPGNAVDGDPATRWASEHLVDPQWITVDLGAEYELERVRLAWEAAYASAYEVQTSTDGSTWNRIYGSTTADGGVDDLTVAGAGRHVRVYATARATNWGYSLYDINVYGTPVEEPEPDTTAPVTRADVAGPATGGWFTSAATVTLTSTDETGGSGVGSTEYQVDADPTWTVYTGPVQVTGDGEHVFRYRSTDRAGNVSAPGEVPVRIDGTAPVSTAAFAPANDNGWHAGAVPVTLAATDAGSGVGPLEWSLDGGPWTAYATPVDVTGDGQHELLYRAKDAAGNLETLKSALVRIDGTKPTVIVSGLADGQLYGDSQDVRVTFQAVDPTSGLAATVGTLDGAPYASNTLQALYELSLGLHELTVTATDKAGNTSTSSVRFFVTTSFRDMGNLLDRFRATERLSAKAHRQLVNKLAAVRDSEAAGNDKRAVQQLAAFTELASDAVLVPDADVRGVLVRDADAMIVLLGGAASTAGVAANEGRQLKGAGRPDGDTTRVPRGGRL</sequence>
<keyword evidence="8" id="KW-1185">Reference proteome</keyword>
<gene>
    <name evidence="7" type="ORF">BDK92_6453</name>
</gene>
<dbReference type="Gene3D" id="2.60.120.260">
    <property type="entry name" value="Galactose-binding domain-like"/>
    <property type="match status" value="3"/>
</dbReference>
<feature type="chain" id="PRO_5038939409" evidence="3">
    <location>
        <begin position="24"/>
        <end position="1874"/>
    </location>
</feature>
<reference evidence="7 8" key="1">
    <citation type="submission" date="2018-10" db="EMBL/GenBank/DDBJ databases">
        <title>Sequencing the genomes of 1000 actinobacteria strains.</title>
        <authorList>
            <person name="Klenk H.-P."/>
        </authorList>
    </citation>
    <scope>NUCLEOTIDE SEQUENCE [LARGE SCALE GENOMIC DNA]</scope>
    <source>
        <strain evidence="7 8">DSM 45175</strain>
    </source>
</reference>
<feature type="domain" description="PKD" evidence="5">
    <location>
        <begin position="489"/>
        <end position="570"/>
    </location>
</feature>
<feature type="region of interest" description="Disordered" evidence="2">
    <location>
        <begin position="1852"/>
        <end position="1874"/>
    </location>
</feature>
<dbReference type="InterPro" id="IPR035986">
    <property type="entry name" value="PKD_dom_sf"/>
</dbReference>
<evidence type="ECO:0000259" key="4">
    <source>
        <dbReference type="PROSITE" id="PS50022"/>
    </source>
</evidence>
<dbReference type="InterPro" id="IPR008979">
    <property type="entry name" value="Galactose-bd-like_sf"/>
</dbReference>
<dbReference type="InterPro" id="IPR022409">
    <property type="entry name" value="PKD/Chitinase_dom"/>
</dbReference>
<evidence type="ECO:0000313" key="7">
    <source>
        <dbReference type="EMBL" id="RKR92021.1"/>
    </source>
</evidence>
<dbReference type="Pfam" id="PF18911">
    <property type="entry name" value="PKD_4"/>
    <property type="match status" value="1"/>
</dbReference>
<dbReference type="PROSITE" id="PS50093">
    <property type="entry name" value="PKD"/>
    <property type="match status" value="1"/>
</dbReference>
<dbReference type="InterPro" id="IPR000601">
    <property type="entry name" value="PKD_dom"/>
</dbReference>
<dbReference type="InterPro" id="IPR013783">
    <property type="entry name" value="Ig-like_fold"/>
</dbReference>
<dbReference type="OrthoDB" id="159306at2"/>
<comment type="caution">
    <text evidence="7">The sequence shown here is derived from an EMBL/GenBank/DDBJ whole genome shotgun (WGS) entry which is preliminary data.</text>
</comment>
<dbReference type="SUPFAM" id="SSF52317">
    <property type="entry name" value="Class I glutamine amidotransferase-like"/>
    <property type="match status" value="1"/>
</dbReference>
<dbReference type="InterPro" id="IPR006584">
    <property type="entry name" value="Cellulose-bd_IV"/>
</dbReference>
<feature type="domain" description="F5/8 type C" evidence="4">
    <location>
        <begin position="798"/>
        <end position="935"/>
    </location>
</feature>
<evidence type="ECO:0000256" key="3">
    <source>
        <dbReference type="SAM" id="SignalP"/>
    </source>
</evidence>
<dbReference type="Gene3D" id="2.60.40.10">
    <property type="entry name" value="Immunoglobulins"/>
    <property type="match status" value="2"/>
</dbReference>
<dbReference type="Gene3D" id="2.120.10.30">
    <property type="entry name" value="TolB, C-terminal domain"/>
    <property type="match status" value="1"/>
</dbReference>
<dbReference type="Pfam" id="PF22888">
    <property type="entry name" value="FIMAH"/>
    <property type="match status" value="1"/>
</dbReference>
<dbReference type="GO" id="GO:0030246">
    <property type="term" value="F:carbohydrate binding"/>
    <property type="evidence" value="ECO:0007669"/>
    <property type="project" value="InterPro"/>
</dbReference>
<dbReference type="InterPro" id="IPR054470">
    <property type="entry name" value="FIMAH_dom"/>
</dbReference>
<dbReference type="Pfam" id="PF00754">
    <property type="entry name" value="F5_F8_type_C"/>
    <property type="match status" value="2"/>
</dbReference>
<dbReference type="SUPFAM" id="SSF50952">
    <property type="entry name" value="Soluble quinoprotein glucose dehydrogenase"/>
    <property type="match status" value="1"/>
</dbReference>
<dbReference type="SMART" id="SM00089">
    <property type="entry name" value="PKD"/>
    <property type="match status" value="1"/>
</dbReference>
<dbReference type="CDD" id="cd04084">
    <property type="entry name" value="CBM6_xylanase-like"/>
    <property type="match status" value="1"/>
</dbReference>
<dbReference type="Gene3D" id="3.30.420.430">
    <property type="match status" value="1"/>
</dbReference>
<dbReference type="Gene3D" id="2.60.120.560">
    <property type="entry name" value="Exo-inulinase, domain 1"/>
    <property type="match status" value="1"/>
</dbReference>
<dbReference type="InterPro" id="IPR011041">
    <property type="entry name" value="Quinoprot_gluc/sorb_DH_b-prop"/>
</dbReference>
<dbReference type="InterPro" id="IPR000421">
    <property type="entry name" value="FA58C"/>
</dbReference>
<dbReference type="Pfam" id="PF07995">
    <property type="entry name" value="GSDH"/>
    <property type="match status" value="1"/>
</dbReference>
<feature type="domain" description="F5/8 type C" evidence="4">
    <location>
        <begin position="1344"/>
        <end position="1483"/>
    </location>
</feature>
<dbReference type="InterPro" id="IPR010496">
    <property type="entry name" value="AL/BT2_dom"/>
</dbReference>
<dbReference type="NCBIfam" id="NF047446">
    <property type="entry name" value="barrel_OmpL47"/>
    <property type="match status" value="2"/>
</dbReference>
<accession>A0A495JT54</accession>
<keyword evidence="1 3" id="KW-0732">Signal</keyword>
<dbReference type="Proteomes" id="UP000277671">
    <property type="component" value="Unassembled WGS sequence"/>
</dbReference>
<protein>
    <submittedName>
        <fullName evidence="7">PKD domain-containing protein</fullName>
    </submittedName>
</protein>
<evidence type="ECO:0000259" key="5">
    <source>
        <dbReference type="PROSITE" id="PS50093"/>
    </source>
</evidence>
<dbReference type="PROSITE" id="PS50022">
    <property type="entry name" value="FA58C_3"/>
    <property type="match status" value="2"/>
</dbReference>
<dbReference type="PROSITE" id="PS51175">
    <property type="entry name" value="CBM6"/>
    <property type="match status" value="1"/>
</dbReference>